<organism evidence="1 2">
    <name type="scientific">Parascaris equorum</name>
    <name type="common">Equine roundworm</name>
    <dbReference type="NCBI Taxonomy" id="6256"/>
    <lineage>
        <taxon>Eukaryota</taxon>
        <taxon>Metazoa</taxon>
        <taxon>Ecdysozoa</taxon>
        <taxon>Nematoda</taxon>
        <taxon>Chromadorea</taxon>
        <taxon>Rhabditida</taxon>
        <taxon>Spirurina</taxon>
        <taxon>Ascaridomorpha</taxon>
        <taxon>Ascaridoidea</taxon>
        <taxon>Ascarididae</taxon>
        <taxon>Parascaris</taxon>
    </lineage>
</organism>
<evidence type="ECO:0000313" key="2">
    <source>
        <dbReference type="WBParaSite" id="PEQ_0000140301-mRNA-1"/>
    </source>
</evidence>
<reference evidence="2" key="1">
    <citation type="submission" date="2022-11" db="UniProtKB">
        <authorList>
            <consortium name="WormBaseParasite"/>
        </authorList>
    </citation>
    <scope>IDENTIFICATION</scope>
</reference>
<sequence>MLHSVANDQCNRVHIRYKEHLQIQEDMYKFRYSYGTVVMPIQLGHTGNVCTRQPLDHPSNNPHNLRNIEYFESQFHV</sequence>
<protein>
    <submittedName>
        <fullName evidence="2">Uncharacterized protein</fullName>
    </submittedName>
</protein>
<dbReference type="AlphaFoldDB" id="A0A914R561"/>
<accession>A0A914R561</accession>
<dbReference type="WBParaSite" id="PEQ_0000140301-mRNA-1">
    <property type="protein sequence ID" value="PEQ_0000140301-mRNA-1"/>
    <property type="gene ID" value="PEQ_0000140301"/>
</dbReference>
<proteinExistence type="predicted"/>
<keyword evidence="1" id="KW-1185">Reference proteome</keyword>
<dbReference type="Proteomes" id="UP000887564">
    <property type="component" value="Unplaced"/>
</dbReference>
<name>A0A914R561_PAREQ</name>
<evidence type="ECO:0000313" key="1">
    <source>
        <dbReference type="Proteomes" id="UP000887564"/>
    </source>
</evidence>